<dbReference type="InterPro" id="IPR027051">
    <property type="entry name" value="XdhC_Rossmann_dom"/>
</dbReference>
<dbReference type="PANTHER" id="PTHR30388:SF4">
    <property type="entry name" value="MOLYBDENUM COFACTOR INSERTION CHAPERONE PAOD"/>
    <property type="match status" value="1"/>
</dbReference>
<dbReference type="STRING" id="452863.Achl_3202"/>
<dbReference type="EMBL" id="CP001341">
    <property type="protein sequence ID" value="ACL41163.1"/>
    <property type="molecule type" value="Genomic_DNA"/>
</dbReference>
<organism evidence="3 4">
    <name type="scientific">Pseudarthrobacter chlorophenolicus (strain ATCC 700700 / DSM 12829 / CIP 107037 / JCM 12360 / KCTC 9906 / NCIMB 13794 / A6)</name>
    <name type="common">Arthrobacter chlorophenolicus</name>
    <dbReference type="NCBI Taxonomy" id="452863"/>
    <lineage>
        <taxon>Bacteria</taxon>
        <taxon>Bacillati</taxon>
        <taxon>Actinomycetota</taxon>
        <taxon>Actinomycetes</taxon>
        <taxon>Micrococcales</taxon>
        <taxon>Micrococcaceae</taxon>
        <taxon>Pseudarthrobacter</taxon>
    </lineage>
</organism>
<reference evidence="3" key="1">
    <citation type="submission" date="2009-01" db="EMBL/GenBank/DDBJ databases">
        <title>Complete sequence of chromosome of Arthrobacter chlorophenolicus A6.</title>
        <authorList>
            <consortium name="US DOE Joint Genome Institute"/>
            <person name="Lucas S."/>
            <person name="Copeland A."/>
            <person name="Lapidus A."/>
            <person name="Glavina del Rio T."/>
            <person name="Tice H."/>
            <person name="Bruce D."/>
            <person name="Goodwin L."/>
            <person name="Pitluck S."/>
            <person name="Goltsman E."/>
            <person name="Clum A."/>
            <person name="Larimer F."/>
            <person name="Land M."/>
            <person name="Hauser L."/>
            <person name="Kyrpides N."/>
            <person name="Mikhailova N."/>
            <person name="Jansson J."/>
            <person name="Richardson P."/>
        </authorList>
    </citation>
    <scope>NUCLEOTIDE SEQUENCE [LARGE SCALE GENOMIC DNA]</scope>
    <source>
        <strain evidence="3">A6</strain>
    </source>
</reference>
<dbReference type="PANTHER" id="PTHR30388">
    <property type="entry name" value="ALDEHYDE OXIDOREDUCTASE MOLYBDENUM COFACTOR ASSEMBLY PROTEIN"/>
    <property type="match status" value="1"/>
</dbReference>
<name>B8HFX0_PSECP</name>
<dbReference type="Pfam" id="PF02625">
    <property type="entry name" value="XdhC_CoxI"/>
    <property type="match status" value="1"/>
</dbReference>
<evidence type="ECO:0000313" key="4">
    <source>
        <dbReference type="Proteomes" id="UP000002505"/>
    </source>
</evidence>
<evidence type="ECO:0000259" key="1">
    <source>
        <dbReference type="Pfam" id="PF02625"/>
    </source>
</evidence>
<dbReference type="InterPro" id="IPR003777">
    <property type="entry name" value="XdhC_CoxI"/>
</dbReference>
<evidence type="ECO:0008006" key="5">
    <source>
        <dbReference type="Google" id="ProtNLM"/>
    </source>
</evidence>
<dbReference type="Gene3D" id="3.40.50.720">
    <property type="entry name" value="NAD(P)-binding Rossmann-like Domain"/>
    <property type="match status" value="1"/>
</dbReference>
<dbReference type="eggNOG" id="COG1975">
    <property type="taxonomic scope" value="Bacteria"/>
</dbReference>
<protein>
    <recommendedName>
        <fullName evidence="5">Xanthine dehydrogenase</fullName>
    </recommendedName>
</protein>
<dbReference type="RefSeq" id="WP_015938357.1">
    <property type="nucleotide sequence ID" value="NC_011886.1"/>
</dbReference>
<dbReference type="Pfam" id="PF13478">
    <property type="entry name" value="XdhC_C"/>
    <property type="match status" value="1"/>
</dbReference>
<evidence type="ECO:0000259" key="2">
    <source>
        <dbReference type="Pfam" id="PF13478"/>
    </source>
</evidence>
<accession>B8HFX0</accession>
<gene>
    <name evidence="3" type="ordered locus">Achl_3202</name>
</gene>
<keyword evidence="4" id="KW-1185">Reference proteome</keyword>
<dbReference type="AlphaFoldDB" id="B8HFX0"/>
<feature type="domain" description="XdhC- CoxI" evidence="1">
    <location>
        <begin position="16"/>
        <end position="79"/>
    </location>
</feature>
<dbReference type="Proteomes" id="UP000002505">
    <property type="component" value="Chromosome"/>
</dbReference>
<sequence>MLDLIPLPGSWTPHLGGRFAVATIVGAGGSVPRPVGTSMLVAESGAVLGSLSGGCVEGAVVALAQEAMDDGGSRRRTFGFSSTDAFAAGLTCGGELDIHVEPVPAAVPGGTPHPLRAALVHLAGAVAGEPVALVRRLSPDGVAGGGNAVVVPDPASARVKAPELAALLGAVGPGREGAETPANVRLQLQSLLRGGGAGLVPLPGPDGCLPDRAAGRPPGGPAILVESRLAPPRMLVFGANDFGAALVPAAKLLGYHVTLVDARPAFAGQPRFAAADAVVTDWPHRYLAAEAAAGRLDSRTVAAVLTHDPKFDLPLLETALGLDLAYVGAMGSRRSHLQRVDSLLSAGIRPGRIAQLHSPIGLDLGAVTPAEVAVSITAELIAARTRAASCAPLRETSGSIHQHSAPSQAPATLYQQENAWT</sequence>
<feature type="domain" description="XdhC Rossmann" evidence="2">
    <location>
        <begin position="234"/>
        <end position="380"/>
    </location>
</feature>
<evidence type="ECO:0000313" key="3">
    <source>
        <dbReference type="EMBL" id="ACL41163.1"/>
    </source>
</evidence>
<dbReference type="KEGG" id="ach:Achl_3202"/>
<dbReference type="HOGENOM" id="CLU_041115_1_0_11"/>
<dbReference type="OrthoDB" id="9815497at2"/>
<dbReference type="InterPro" id="IPR052698">
    <property type="entry name" value="MoCofactor_Util/Proc"/>
</dbReference>
<proteinExistence type="predicted"/>